<evidence type="ECO:0000313" key="2">
    <source>
        <dbReference type="Proteomes" id="UP000605970"/>
    </source>
</evidence>
<dbReference type="AlphaFoldDB" id="A0A8S9ZY74"/>
<dbReference type="Proteomes" id="UP000605970">
    <property type="component" value="Unassembled WGS sequence"/>
</dbReference>
<dbReference type="EMBL" id="JABEBT010000015">
    <property type="protein sequence ID" value="KAF7638079.1"/>
    <property type="molecule type" value="Genomic_DNA"/>
</dbReference>
<gene>
    <name evidence="1" type="ORF">Mgra_00002532</name>
</gene>
<reference evidence="1" key="1">
    <citation type="journal article" date="2020" name="Ecol. Evol.">
        <title>Genome structure and content of the rice root-knot nematode (Meloidogyne graminicola).</title>
        <authorList>
            <person name="Phan N.T."/>
            <person name="Danchin E.G.J."/>
            <person name="Klopp C."/>
            <person name="Perfus-Barbeoch L."/>
            <person name="Kozlowski D.K."/>
            <person name="Koutsovoulos G.D."/>
            <person name="Lopez-Roques C."/>
            <person name="Bouchez O."/>
            <person name="Zahm M."/>
            <person name="Besnard G."/>
            <person name="Bellafiore S."/>
        </authorList>
    </citation>
    <scope>NUCLEOTIDE SEQUENCE</scope>
    <source>
        <strain evidence="1">VN-18</strain>
    </source>
</reference>
<protein>
    <submittedName>
        <fullName evidence="1">Uncharacterized protein</fullName>
    </submittedName>
</protein>
<sequence length="65" mass="7152">MEREGKKKIKLNNNNKNNYDGRAEVLLELKPVAAAASVAPPTEVESPPLLTELPHPGIFDICRIT</sequence>
<name>A0A8S9ZY74_9BILA</name>
<keyword evidence="2" id="KW-1185">Reference proteome</keyword>
<accession>A0A8S9ZY74</accession>
<evidence type="ECO:0000313" key="1">
    <source>
        <dbReference type="EMBL" id="KAF7638079.1"/>
    </source>
</evidence>
<organism evidence="1 2">
    <name type="scientific">Meloidogyne graminicola</name>
    <dbReference type="NCBI Taxonomy" id="189291"/>
    <lineage>
        <taxon>Eukaryota</taxon>
        <taxon>Metazoa</taxon>
        <taxon>Ecdysozoa</taxon>
        <taxon>Nematoda</taxon>
        <taxon>Chromadorea</taxon>
        <taxon>Rhabditida</taxon>
        <taxon>Tylenchina</taxon>
        <taxon>Tylenchomorpha</taxon>
        <taxon>Tylenchoidea</taxon>
        <taxon>Meloidogynidae</taxon>
        <taxon>Meloidogyninae</taxon>
        <taxon>Meloidogyne</taxon>
    </lineage>
</organism>
<proteinExistence type="predicted"/>
<comment type="caution">
    <text evidence="1">The sequence shown here is derived from an EMBL/GenBank/DDBJ whole genome shotgun (WGS) entry which is preliminary data.</text>
</comment>